<dbReference type="InterPro" id="IPR011008">
    <property type="entry name" value="Dimeric_a/b-barrel"/>
</dbReference>
<dbReference type="Proteomes" id="UP000602759">
    <property type="component" value="Unassembled WGS sequence"/>
</dbReference>
<dbReference type="SUPFAM" id="SSF54909">
    <property type="entry name" value="Dimeric alpha+beta barrel"/>
    <property type="match status" value="1"/>
</dbReference>
<dbReference type="Pfam" id="PF05336">
    <property type="entry name" value="rhaM"/>
    <property type="match status" value="1"/>
</dbReference>
<evidence type="ECO:0000313" key="2">
    <source>
        <dbReference type="Proteomes" id="UP000602759"/>
    </source>
</evidence>
<dbReference type="PANTHER" id="PTHR43239:SF1">
    <property type="entry name" value="UPF0734 PROTEIN DDB_G0273871_DDB_G0273177"/>
    <property type="match status" value="1"/>
</dbReference>
<sequence>MDIITRKIGNVQKQHHQIVKRYCLILDLIDEKHLINEYISAHSEKNHWKEIRRGLREIGILEMEIYVYGNRLVMIVETGLDFDWEVAFSKLETLPRQVEWETKMSFFQRTKGERPDEKWLMMDRIFHLYDSEAL</sequence>
<dbReference type="PANTHER" id="PTHR43239">
    <property type="entry name" value="UPF0734 PROTEIN DDB_G0273871/DDB_G0273177"/>
    <property type="match status" value="1"/>
</dbReference>
<keyword evidence="2" id="KW-1185">Reference proteome</keyword>
<evidence type="ECO:0000313" key="1">
    <source>
        <dbReference type="EMBL" id="MBD1433520.1"/>
    </source>
</evidence>
<proteinExistence type="predicted"/>
<gene>
    <name evidence="1" type="ORF">H8B06_11825</name>
</gene>
<dbReference type="InterPro" id="IPR052996">
    <property type="entry name" value="Carb_Metab_Mutarotase"/>
</dbReference>
<dbReference type="RefSeq" id="WP_190994469.1">
    <property type="nucleotide sequence ID" value="NZ_JACOIK010000007.1"/>
</dbReference>
<dbReference type="InterPro" id="IPR008000">
    <property type="entry name" value="Rham/fucose_mutarotase"/>
</dbReference>
<dbReference type="EMBL" id="JACOIK010000007">
    <property type="protein sequence ID" value="MBD1433520.1"/>
    <property type="molecule type" value="Genomic_DNA"/>
</dbReference>
<name>A0ABR7YQB3_9SPHI</name>
<protein>
    <submittedName>
        <fullName evidence="1">L-rhamnose mutarotase</fullName>
    </submittedName>
</protein>
<reference evidence="1 2" key="1">
    <citation type="submission" date="2020-08" db="EMBL/GenBank/DDBJ databases">
        <title>Sphingobacterium sp. DN00404 isolated from aquaculture water.</title>
        <authorList>
            <person name="Zhang M."/>
        </authorList>
    </citation>
    <scope>NUCLEOTIDE SEQUENCE [LARGE SCALE GENOMIC DNA]</scope>
    <source>
        <strain evidence="1 2">DN00404</strain>
    </source>
</reference>
<comment type="caution">
    <text evidence="1">The sequence shown here is derived from an EMBL/GenBank/DDBJ whole genome shotgun (WGS) entry which is preliminary data.</text>
</comment>
<dbReference type="Gene3D" id="3.30.70.100">
    <property type="match status" value="1"/>
</dbReference>
<organism evidence="1 2">
    <name type="scientific">Sphingobacterium micropteri</name>
    <dbReference type="NCBI Taxonomy" id="2763501"/>
    <lineage>
        <taxon>Bacteria</taxon>
        <taxon>Pseudomonadati</taxon>
        <taxon>Bacteroidota</taxon>
        <taxon>Sphingobacteriia</taxon>
        <taxon>Sphingobacteriales</taxon>
        <taxon>Sphingobacteriaceae</taxon>
        <taxon>Sphingobacterium</taxon>
    </lineage>
</organism>
<accession>A0ABR7YQB3</accession>